<dbReference type="Pfam" id="PF05623">
    <property type="entry name" value="DUF789"/>
    <property type="match status" value="1"/>
</dbReference>
<reference evidence="2" key="2">
    <citation type="submission" date="2020-11" db="EMBL/GenBank/DDBJ databases">
        <authorList>
            <person name="Cecchin M."/>
            <person name="Marcolungo L."/>
            <person name="Rossato M."/>
            <person name="Girolomoni L."/>
            <person name="Cosentino E."/>
            <person name="Cuine S."/>
            <person name="Li-Beisson Y."/>
            <person name="Delledonne M."/>
            <person name="Ballottari M."/>
        </authorList>
    </citation>
    <scope>NUCLEOTIDE SEQUENCE</scope>
    <source>
        <strain evidence="2">211/11P</strain>
        <tissue evidence="2">Whole cell</tissue>
    </source>
</reference>
<dbReference type="PANTHER" id="PTHR31343:SF42">
    <property type="entry name" value="T15D22.8"/>
    <property type="match status" value="1"/>
</dbReference>
<evidence type="ECO:0000313" key="2">
    <source>
        <dbReference type="EMBL" id="KAI3424804.1"/>
    </source>
</evidence>
<comment type="caution">
    <text evidence="2">The sequence shown here is derived from an EMBL/GenBank/DDBJ whole genome shotgun (WGS) entry which is preliminary data.</text>
</comment>
<sequence length="484" mass="51871">MASQRAKNSSRARQPARQQPPQCLSNLQSLLLHVGPTVPCLSQYDDLQAPSSPTGTYFTLQDLWQSYEAWSAYGCEVPVRINVGGKWQEVIQCYTPHLSGLQLFEADSRIPSSASSTAMSSCCSEDGSDGGECVAGGGSGPPGADSCASSACTSSTASTASTTSDSDSEDACKDSPTAGEAAARRMAARHAVRGSVLHKQQHMLGEPSRALFEFMEVERPHLRQPLHDKVLELAEEWPQLLSLDTRDLHPTSWMAVTWVPIYRIPGVPDPLVSRDLQANFLTFHSLAVPQPKLHSGPYDPCNAAPQPPMLDPIGAAAVAWRTEVARQHLLSNAVSAVAAAQRQRQLQAARGAREAATGGDTSATSPLSPASSSRGSSAVSTPHSGVGSVCTLAGLLAAASSLESGAAALRRLPLTATCLRPFAFLPYKACGATWVDDWNLQRQHLPMIAAAGSWIERRKVQLPDFDFMSQMYRPLPSGYQHFRR</sequence>
<dbReference type="AlphaFoldDB" id="A0A9D4TG63"/>
<feature type="compositionally biased region" description="Low complexity" evidence="1">
    <location>
        <begin position="142"/>
        <end position="151"/>
    </location>
</feature>
<organism evidence="2 3">
    <name type="scientific">Chlorella vulgaris</name>
    <name type="common">Green alga</name>
    <dbReference type="NCBI Taxonomy" id="3077"/>
    <lineage>
        <taxon>Eukaryota</taxon>
        <taxon>Viridiplantae</taxon>
        <taxon>Chlorophyta</taxon>
        <taxon>core chlorophytes</taxon>
        <taxon>Trebouxiophyceae</taxon>
        <taxon>Chlorellales</taxon>
        <taxon>Chlorellaceae</taxon>
        <taxon>Chlorella clade</taxon>
        <taxon>Chlorella</taxon>
    </lineage>
</organism>
<protein>
    <submittedName>
        <fullName evidence="2">Uncharacterized protein</fullName>
    </submittedName>
</protein>
<proteinExistence type="predicted"/>
<dbReference type="OrthoDB" id="1716402at2759"/>
<feature type="region of interest" description="Disordered" evidence="1">
    <location>
        <begin position="348"/>
        <end position="381"/>
    </location>
</feature>
<dbReference type="PANTHER" id="PTHR31343">
    <property type="entry name" value="T15D22.8"/>
    <property type="match status" value="1"/>
</dbReference>
<feature type="compositionally biased region" description="Low complexity" evidence="1">
    <location>
        <begin position="11"/>
        <end position="20"/>
    </location>
</feature>
<name>A0A9D4TG63_CHLVU</name>
<dbReference type="InterPro" id="IPR008507">
    <property type="entry name" value="DUF789"/>
</dbReference>
<feature type="region of interest" description="Disordered" evidence="1">
    <location>
        <begin position="157"/>
        <end position="184"/>
    </location>
</feature>
<feature type="region of interest" description="Disordered" evidence="1">
    <location>
        <begin position="132"/>
        <end position="151"/>
    </location>
</feature>
<accession>A0A9D4TG63</accession>
<dbReference type="Proteomes" id="UP001055712">
    <property type="component" value="Unassembled WGS sequence"/>
</dbReference>
<evidence type="ECO:0000256" key="1">
    <source>
        <dbReference type="SAM" id="MobiDB-lite"/>
    </source>
</evidence>
<feature type="region of interest" description="Disordered" evidence="1">
    <location>
        <begin position="1"/>
        <end position="20"/>
    </location>
</feature>
<keyword evidence="3" id="KW-1185">Reference proteome</keyword>
<reference evidence="2" key="1">
    <citation type="journal article" date="2019" name="Plant J.">
        <title>Chlorella vulgaris genome assembly and annotation reveals the molecular basis for metabolic acclimation to high light conditions.</title>
        <authorList>
            <person name="Cecchin M."/>
            <person name="Marcolungo L."/>
            <person name="Rossato M."/>
            <person name="Girolomoni L."/>
            <person name="Cosentino E."/>
            <person name="Cuine S."/>
            <person name="Li-Beisson Y."/>
            <person name="Delledonne M."/>
            <person name="Ballottari M."/>
        </authorList>
    </citation>
    <scope>NUCLEOTIDE SEQUENCE</scope>
    <source>
        <strain evidence="2">211/11P</strain>
    </source>
</reference>
<dbReference type="EMBL" id="SIDB01000012">
    <property type="protein sequence ID" value="KAI3424804.1"/>
    <property type="molecule type" value="Genomic_DNA"/>
</dbReference>
<gene>
    <name evidence="2" type="ORF">D9Q98_008190</name>
</gene>
<evidence type="ECO:0000313" key="3">
    <source>
        <dbReference type="Proteomes" id="UP001055712"/>
    </source>
</evidence>